<evidence type="ECO:0000256" key="1">
    <source>
        <dbReference type="ARBA" id="ARBA00004141"/>
    </source>
</evidence>
<evidence type="ECO:0000256" key="14">
    <source>
        <dbReference type="ARBA" id="ARBA00023136"/>
    </source>
</evidence>
<evidence type="ECO:0000313" key="20">
    <source>
        <dbReference type="Proteomes" id="UP001151699"/>
    </source>
</evidence>
<keyword evidence="13" id="KW-0333">Golgi apparatus</keyword>
<keyword evidence="11 18" id="KW-1133">Transmembrane helix</keyword>
<comment type="similarity">
    <text evidence="8">Belongs to the TMEM134/TMEM230 family.</text>
</comment>
<keyword evidence="10" id="KW-0967">Endosome</keyword>
<evidence type="ECO:0000256" key="8">
    <source>
        <dbReference type="ARBA" id="ARBA00007743"/>
    </source>
</evidence>
<dbReference type="Proteomes" id="UP001151699">
    <property type="component" value="Chromosome A"/>
</dbReference>
<dbReference type="GO" id="GO:0005776">
    <property type="term" value="C:autophagosome"/>
    <property type="evidence" value="ECO:0007669"/>
    <property type="project" value="UniProtKB-SubCell"/>
</dbReference>
<dbReference type="Pfam" id="PF05915">
    <property type="entry name" value="TMEM_230_134"/>
    <property type="match status" value="1"/>
</dbReference>
<evidence type="ECO:0000256" key="9">
    <source>
        <dbReference type="ARBA" id="ARBA00022692"/>
    </source>
</evidence>
<keyword evidence="20" id="KW-1185">Reference proteome</keyword>
<evidence type="ECO:0000256" key="4">
    <source>
        <dbReference type="ARBA" id="ARBA00004412"/>
    </source>
</evidence>
<dbReference type="PANTHER" id="PTHR15664:SF6">
    <property type="entry name" value="TRANSMEMBRANE PROTEIN 230"/>
    <property type="match status" value="1"/>
</dbReference>
<proteinExistence type="inferred from homology"/>
<organism evidence="19 20">
    <name type="scientific">Pseudolycoriella hygida</name>
    <dbReference type="NCBI Taxonomy" id="35572"/>
    <lineage>
        <taxon>Eukaryota</taxon>
        <taxon>Metazoa</taxon>
        <taxon>Ecdysozoa</taxon>
        <taxon>Arthropoda</taxon>
        <taxon>Hexapoda</taxon>
        <taxon>Insecta</taxon>
        <taxon>Pterygota</taxon>
        <taxon>Neoptera</taxon>
        <taxon>Endopterygota</taxon>
        <taxon>Diptera</taxon>
        <taxon>Nematocera</taxon>
        <taxon>Sciaroidea</taxon>
        <taxon>Sciaridae</taxon>
        <taxon>Pseudolycoriella</taxon>
    </lineage>
</organism>
<dbReference type="PANTHER" id="PTHR15664">
    <property type="entry name" value="C20ORF30 PROTEIN"/>
    <property type="match status" value="1"/>
</dbReference>
<feature type="transmembrane region" description="Helical" evidence="18">
    <location>
        <begin position="77"/>
        <end position="95"/>
    </location>
</feature>
<dbReference type="EMBL" id="WJQU01000001">
    <property type="protein sequence ID" value="KAJ6648347.1"/>
    <property type="molecule type" value="Genomic_DNA"/>
</dbReference>
<feature type="transmembrane region" description="Helical" evidence="18">
    <location>
        <begin position="41"/>
        <end position="65"/>
    </location>
</feature>
<keyword evidence="12" id="KW-0770">Synapse</keyword>
<evidence type="ECO:0000256" key="11">
    <source>
        <dbReference type="ARBA" id="ARBA00022989"/>
    </source>
</evidence>
<keyword evidence="14 18" id="KW-0472">Membrane</keyword>
<gene>
    <name evidence="19" type="primary">TMEM230</name>
    <name evidence="19" type="ORF">Bhyg_03575</name>
</gene>
<accession>A0A9Q0NDL1</accession>
<dbReference type="InterPro" id="IPR008590">
    <property type="entry name" value="TMEM_230/134"/>
</dbReference>
<dbReference type="GO" id="GO:0055037">
    <property type="term" value="C:recycling endosome"/>
    <property type="evidence" value="ECO:0007669"/>
    <property type="project" value="UniProtKB-SubCell"/>
</dbReference>
<keyword evidence="9 18" id="KW-0812">Transmembrane</keyword>
<keyword evidence="15" id="KW-0968">Cytoplasmic vesicle</keyword>
<protein>
    <recommendedName>
        <fullName evidence="17">Transmembrane protein 230</fullName>
    </recommendedName>
</protein>
<evidence type="ECO:0000256" key="16">
    <source>
        <dbReference type="ARBA" id="ARBA00024003"/>
    </source>
</evidence>
<evidence type="ECO:0000256" key="10">
    <source>
        <dbReference type="ARBA" id="ARBA00022753"/>
    </source>
</evidence>
<dbReference type="AlphaFoldDB" id="A0A9Q0NDL1"/>
<evidence type="ECO:0000256" key="18">
    <source>
        <dbReference type="SAM" id="Phobius"/>
    </source>
</evidence>
<dbReference type="GO" id="GO:0016020">
    <property type="term" value="C:membrane"/>
    <property type="evidence" value="ECO:0007669"/>
    <property type="project" value="UniProtKB-SubCell"/>
</dbReference>
<comment type="function">
    <text evidence="16">Involved in trafficking and recycling of synaptic vesicles.</text>
</comment>
<evidence type="ECO:0000256" key="17">
    <source>
        <dbReference type="ARBA" id="ARBA00024088"/>
    </source>
</evidence>
<evidence type="ECO:0000256" key="7">
    <source>
        <dbReference type="ARBA" id="ARBA00004603"/>
    </source>
</evidence>
<evidence type="ECO:0000256" key="6">
    <source>
        <dbReference type="ARBA" id="ARBA00004601"/>
    </source>
</evidence>
<evidence type="ECO:0000256" key="2">
    <source>
        <dbReference type="ARBA" id="ARBA00004172"/>
    </source>
</evidence>
<dbReference type="OrthoDB" id="5597044at2759"/>
<name>A0A9Q0NDL1_9DIPT</name>
<dbReference type="InterPro" id="IPR044234">
    <property type="entry name" value="TMEM230"/>
</dbReference>
<dbReference type="GO" id="GO:0005769">
    <property type="term" value="C:early endosome"/>
    <property type="evidence" value="ECO:0007669"/>
    <property type="project" value="UniProtKB-SubCell"/>
</dbReference>
<dbReference type="GO" id="GO:0005770">
    <property type="term" value="C:late endosome"/>
    <property type="evidence" value="ECO:0007669"/>
    <property type="project" value="UniProtKB-SubCell"/>
</dbReference>
<dbReference type="GO" id="GO:0005794">
    <property type="term" value="C:Golgi apparatus"/>
    <property type="evidence" value="ECO:0007669"/>
    <property type="project" value="UniProtKB-SubCell"/>
</dbReference>
<sequence>MQRRNVVHHRDYSTIPQGDGKVETDNIEDLRFQTKPHSIPWATICFVFFFFMGGTCCLVISLVIFNGYWDSKYDDRAWPAFILGCIMFIPGAYYMKVILCAFFNICDHKFEDIPHFNN</sequence>
<evidence type="ECO:0000313" key="19">
    <source>
        <dbReference type="EMBL" id="KAJ6648347.1"/>
    </source>
</evidence>
<evidence type="ECO:0000256" key="5">
    <source>
        <dbReference type="ARBA" id="ARBA00004419"/>
    </source>
</evidence>
<reference evidence="19" key="1">
    <citation type="submission" date="2022-07" db="EMBL/GenBank/DDBJ databases">
        <authorList>
            <person name="Trinca V."/>
            <person name="Uliana J.V.C."/>
            <person name="Torres T.T."/>
            <person name="Ward R.J."/>
            <person name="Monesi N."/>
        </authorList>
    </citation>
    <scope>NUCLEOTIDE SEQUENCE</scope>
    <source>
        <strain evidence="19">HSMRA1968</strain>
        <tissue evidence="19">Whole embryos</tissue>
    </source>
</reference>
<evidence type="ECO:0000256" key="15">
    <source>
        <dbReference type="ARBA" id="ARBA00023329"/>
    </source>
</evidence>
<evidence type="ECO:0000256" key="12">
    <source>
        <dbReference type="ARBA" id="ARBA00023018"/>
    </source>
</evidence>
<comment type="caution">
    <text evidence="19">The sequence shown here is derived from an EMBL/GenBank/DDBJ whole genome shotgun (WGS) entry which is preliminary data.</text>
</comment>
<evidence type="ECO:0000256" key="3">
    <source>
        <dbReference type="ARBA" id="ARBA00004234"/>
    </source>
</evidence>
<comment type="subcellular location">
    <subcellularLocation>
        <location evidence="5">Cytoplasmic vesicle</location>
        <location evidence="5">Autophagosome</location>
    </subcellularLocation>
    <subcellularLocation>
        <location evidence="3">Cytoplasmic vesicle</location>
        <location evidence="3">Secretory vesicle</location>
        <location evidence="3">Synaptic vesicle</location>
    </subcellularLocation>
    <subcellularLocation>
        <location evidence="4">Early endosome</location>
    </subcellularLocation>
    <subcellularLocation>
        <location evidence="6">Golgi apparatus</location>
        <location evidence="6">trans-Golgi network</location>
    </subcellularLocation>
    <subcellularLocation>
        <location evidence="7">Late endosome</location>
    </subcellularLocation>
    <subcellularLocation>
        <location evidence="1">Membrane</location>
        <topology evidence="1">Multi-pass membrane protein</topology>
    </subcellularLocation>
    <subcellularLocation>
        <location evidence="2">Recycling endosome</location>
    </subcellularLocation>
</comment>
<evidence type="ECO:0000256" key="13">
    <source>
        <dbReference type="ARBA" id="ARBA00023034"/>
    </source>
</evidence>
<dbReference type="GO" id="GO:0008021">
    <property type="term" value="C:synaptic vesicle"/>
    <property type="evidence" value="ECO:0007669"/>
    <property type="project" value="UniProtKB-SubCell"/>
</dbReference>